<dbReference type="EMBL" id="BOPB01000029">
    <property type="protein sequence ID" value="GIJ23997.1"/>
    <property type="molecule type" value="Genomic_DNA"/>
</dbReference>
<reference evidence="1 2" key="1">
    <citation type="submission" date="2021-01" db="EMBL/GenBank/DDBJ databases">
        <title>Whole genome shotgun sequence of Verrucosispora lutea NBRC 106530.</title>
        <authorList>
            <person name="Komaki H."/>
            <person name="Tamura T."/>
        </authorList>
    </citation>
    <scope>NUCLEOTIDE SEQUENCE [LARGE SCALE GENOMIC DNA]</scope>
    <source>
        <strain evidence="1 2">NBRC 106530</strain>
    </source>
</reference>
<proteinExistence type="predicted"/>
<name>A0ABQ4J1D9_9ACTN</name>
<organism evidence="1 2">
    <name type="scientific">Micromonospora lutea</name>
    <dbReference type="NCBI Taxonomy" id="419825"/>
    <lineage>
        <taxon>Bacteria</taxon>
        <taxon>Bacillati</taxon>
        <taxon>Actinomycetota</taxon>
        <taxon>Actinomycetes</taxon>
        <taxon>Micromonosporales</taxon>
        <taxon>Micromonosporaceae</taxon>
        <taxon>Micromonospora</taxon>
    </lineage>
</organism>
<comment type="caution">
    <text evidence="1">The sequence shown here is derived from an EMBL/GenBank/DDBJ whole genome shotgun (WGS) entry which is preliminary data.</text>
</comment>
<protein>
    <submittedName>
        <fullName evidence="1">Uncharacterized protein</fullName>
    </submittedName>
</protein>
<gene>
    <name evidence="1" type="ORF">Vlu01_46210</name>
</gene>
<accession>A0ABQ4J1D9</accession>
<evidence type="ECO:0000313" key="1">
    <source>
        <dbReference type="EMBL" id="GIJ23997.1"/>
    </source>
</evidence>
<evidence type="ECO:0000313" key="2">
    <source>
        <dbReference type="Proteomes" id="UP000643165"/>
    </source>
</evidence>
<sequence>MGSGEVNENLQQLSLGTRRLARCPPLLILGMVQPLGGEMLVESLARGLTLRRADPQIDSRPVKILDEVL</sequence>
<keyword evidence="2" id="KW-1185">Reference proteome</keyword>
<dbReference type="Proteomes" id="UP000643165">
    <property type="component" value="Unassembled WGS sequence"/>
</dbReference>